<reference evidence="2" key="2">
    <citation type="submission" date="2015-06" db="UniProtKB">
        <authorList>
            <consortium name="EnsemblMetazoa"/>
        </authorList>
    </citation>
    <scope>IDENTIFICATION</scope>
</reference>
<proteinExistence type="predicted"/>
<evidence type="ECO:0000313" key="2">
    <source>
        <dbReference type="EnsemblMetazoa" id="tetur04g05680.1"/>
    </source>
</evidence>
<accession>T1K2N2</accession>
<dbReference type="EMBL" id="CAEY01001365">
    <property type="status" value="NOT_ANNOTATED_CDS"/>
    <property type="molecule type" value="Genomic_DNA"/>
</dbReference>
<organism evidence="2 3">
    <name type="scientific">Tetranychus urticae</name>
    <name type="common">Two-spotted spider mite</name>
    <dbReference type="NCBI Taxonomy" id="32264"/>
    <lineage>
        <taxon>Eukaryota</taxon>
        <taxon>Metazoa</taxon>
        <taxon>Ecdysozoa</taxon>
        <taxon>Arthropoda</taxon>
        <taxon>Chelicerata</taxon>
        <taxon>Arachnida</taxon>
        <taxon>Acari</taxon>
        <taxon>Acariformes</taxon>
        <taxon>Trombidiformes</taxon>
        <taxon>Prostigmata</taxon>
        <taxon>Eleutherengona</taxon>
        <taxon>Raphignathae</taxon>
        <taxon>Tetranychoidea</taxon>
        <taxon>Tetranychidae</taxon>
        <taxon>Tetranychus</taxon>
    </lineage>
</organism>
<keyword evidence="1" id="KW-0472">Membrane</keyword>
<keyword evidence="3" id="KW-1185">Reference proteome</keyword>
<dbReference type="Proteomes" id="UP000015104">
    <property type="component" value="Unassembled WGS sequence"/>
</dbReference>
<protein>
    <submittedName>
        <fullName evidence="2">Uncharacterized protein</fullName>
    </submittedName>
</protein>
<dbReference type="EnsemblMetazoa" id="tetur04g05680.1">
    <property type="protein sequence ID" value="tetur04g05680.1"/>
    <property type="gene ID" value="tetur04g05680"/>
</dbReference>
<evidence type="ECO:0000256" key="1">
    <source>
        <dbReference type="SAM" id="Phobius"/>
    </source>
</evidence>
<reference evidence="3" key="1">
    <citation type="submission" date="2011-08" db="EMBL/GenBank/DDBJ databases">
        <authorList>
            <person name="Rombauts S."/>
        </authorList>
    </citation>
    <scope>NUCLEOTIDE SEQUENCE</scope>
    <source>
        <strain evidence="3">London</strain>
    </source>
</reference>
<name>T1K2N2_TETUR</name>
<dbReference type="AlphaFoldDB" id="T1K2N2"/>
<feature type="transmembrane region" description="Helical" evidence="1">
    <location>
        <begin position="21"/>
        <end position="39"/>
    </location>
</feature>
<dbReference type="HOGENOM" id="CLU_2944647_0_0_1"/>
<sequence length="60" mass="7146">MRYVDELIDYREKPRRTWLTVIKVLITMFAGVNFGAYMAKLGARLLDKYEIFVRDAEEDD</sequence>
<dbReference type="EnsemblMetazoa" id="tetur04g05670.1">
    <property type="protein sequence ID" value="tetur04g05670.1"/>
    <property type="gene ID" value="tetur04g05670"/>
</dbReference>
<keyword evidence="1" id="KW-1133">Transmembrane helix</keyword>
<keyword evidence="1" id="KW-0812">Transmembrane</keyword>
<evidence type="ECO:0000313" key="3">
    <source>
        <dbReference type="Proteomes" id="UP000015104"/>
    </source>
</evidence>